<proteinExistence type="inferred from homology"/>
<dbReference type="PIRSF" id="PIRSF000303">
    <property type="entry name" value="Glutathion_perox"/>
    <property type="match status" value="1"/>
</dbReference>
<gene>
    <name evidence="6" type="ORF">Cvel_5171</name>
</gene>
<evidence type="ECO:0000256" key="3">
    <source>
        <dbReference type="ARBA" id="ARBA00023002"/>
    </source>
</evidence>
<dbReference type="Gene3D" id="3.40.30.10">
    <property type="entry name" value="Glutaredoxin"/>
    <property type="match status" value="1"/>
</dbReference>
<keyword evidence="2 5" id="KW-0575">Peroxidase</keyword>
<dbReference type="PANTHER" id="PTHR11592:SF78">
    <property type="entry name" value="GLUTATHIONE PEROXIDASE"/>
    <property type="match status" value="1"/>
</dbReference>
<accession>A0A0G4GTM3</accession>
<dbReference type="PhylomeDB" id="A0A0G4GTM3"/>
<keyword evidence="3 5" id="KW-0560">Oxidoreductase</keyword>
<reference evidence="6" key="1">
    <citation type="submission" date="2014-11" db="EMBL/GenBank/DDBJ databases">
        <authorList>
            <person name="Otto D Thomas"/>
            <person name="Naeem Raeece"/>
        </authorList>
    </citation>
    <scope>NUCLEOTIDE SEQUENCE</scope>
</reference>
<dbReference type="Pfam" id="PF00255">
    <property type="entry name" value="GSHPx"/>
    <property type="match status" value="1"/>
</dbReference>
<dbReference type="GO" id="GO:0004601">
    <property type="term" value="F:peroxidase activity"/>
    <property type="evidence" value="ECO:0007669"/>
    <property type="project" value="UniProtKB-KW"/>
</dbReference>
<sequence length="189" mass="20774">MIARAFLSFCTLSVVKGSRLHQRSPAAFFFSGPGTMASSFFDLKAKDMAKNDVDMSKYKNRVVLAVNVASQCGFTRQYAGLQELNDKYASKGLSVLGFPCNQFGAQEPGSNDEIQSFCSRKFGVKFDLFDKVDVNGGSASPVFAFLKQGGADIRWNFEKFLVDKSGKVVKRYSSRDEPSAIAKDIEALL</sequence>
<dbReference type="EMBL" id="CDMZ01001524">
    <property type="protein sequence ID" value="CEM33855.1"/>
    <property type="molecule type" value="Genomic_DNA"/>
</dbReference>
<evidence type="ECO:0000313" key="6">
    <source>
        <dbReference type="EMBL" id="CEM33855.1"/>
    </source>
</evidence>
<organism evidence="6">
    <name type="scientific">Chromera velia CCMP2878</name>
    <dbReference type="NCBI Taxonomy" id="1169474"/>
    <lineage>
        <taxon>Eukaryota</taxon>
        <taxon>Sar</taxon>
        <taxon>Alveolata</taxon>
        <taxon>Colpodellida</taxon>
        <taxon>Chromeraceae</taxon>
        <taxon>Chromera</taxon>
    </lineage>
</organism>
<feature type="active site" evidence="4">
    <location>
        <position position="72"/>
    </location>
</feature>
<evidence type="ECO:0000256" key="1">
    <source>
        <dbReference type="ARBA" id="ARBA00006926"/>
    </source>
</evidence>
<dbReference type="InterPro" id="IPR000889">
    <property type="entry name" value="Glutathione_peroxidase"/>
</dbReference>
<protein>
    <recommendedName>
        <fullName evidence="5">Glutathione peroxidase</fullName>
    </recommendedName>
</protein>
<dbReference type="FunFam" id="3.40.30.10:FF:000010">
    <property type="entry name" value="Glutathione peroxidase"/>
    <property type="match status" value="1"/>
</dbReference>
<dbReference type="PANTHER" id="PTHR11592">
    <property type="entry name" value="GLUTATHIONE PEROXIDASE"/>
    <property type="match status" value="1"/>
</dbReference>
<dbReference type="CDD" id="cd00340">
    <property type="entry name" value="GSH_Peroxidase"/>
    <property type="match status" value="1"/>
</dbReference>
<dbReference type="SUPFAM" id="SSF52833">
    <property type="entry name" value="Thioredoxin-like"/>
    <property type="match status" value="1"/>
</dbReference>
<dbReference type="PROSITE" id="PS51355">
    <property type="entry name" value="GLUTATHIONE_PEROXID_3"/>
    <property type="match status" value="1"/>
</dbReference>
<dbReference type="PROSITE" id="PS00763">
    <property type="entry name" value="GLUTATHIONE_PEROXID_2"/>
    <property type="match status" value="1"/>
</dbReference>
<dbReference type="InterPro" id="IPR029760">
    <property type="entry name" value="GPX_CS"/>
</dbReference>
<dbReference type="PRINTS" id="PR01011">
    <property type="entry name" value="GLUTPROXDASE"/>
</dbReference>
<dbReference type="GO" id="GO:0006979">
    <property type="term" value="P:response to oxidative stress"/>
    <property type="evidence" value="ECO:0007669"/>
    <property type="project" value="InterPro"/>
</dbReference>
<comment type="similarity">
    <text evidence="1 5">Belongs to the glutathione peroxidase family.</text>
</comment>
<name>A0A0G4GTM3_9ALVE</name>
<evidence type="ECO:0000256" key="2">
    <source>
        <dbReference type="ARBA" id="ARBA00022559"/>
    </source>
</evidence>
<dbReference type="AlphaFoldDB" id="A0A0G4GTM3"/>
<evidence type="ECO:0000256" key="4">
    <source>
        <dbReference type="PIRSR" id="PIRSR000303-1"/>
    </source>
</evidence>
<evidence type="ECO:0000256" key="5">
    <source>
        <dbReference type="RuleBase" id="RU000499"/>
    </source>
</evidence>
<dbReference type="VEuPathDB" id="CryptoDB:Cvel_5171"/>
<dbReference type="InterPro" id="IPR036249">
    <property type="entry name" value="Thioredoxin-like_sf"/>
</dbReference>